<feature type="region of interest" description="Disordered" evidence="1">
    <location>
        <begin position="945"/>
        <end position="989"/>
    </location>
</feature>
<dbReference type="EMBL" id="LSRX01001014">
    <property type="protein sequence ID" value="OLP84834.1"/>
    <property type="molecule type" value="Genomic_DNA"/>
</dbReference>
<dbReference type="SUPFAM" id="SSF56112">
    <property type="entry name" value="Protein kinase-like (PK-like)"/>
    <property type="match status" value="1"/>
</dbReference>
<sequence length="989" mass="109865">MQGILLAGSRGCLQGNVLQRSRMTRVHVQSFGLSHCKSDPASFVEHGAPEHAAGTRSLRRDRSFAPKLRGGRLYGLMLNATDVHQLLDSISHVGLVPSRVDSIGIEVASEQDRMYNQRLVDGAGGSLGGSGGQDQQQRGRKVFPLTNLELTTAFLAHEDQINLLQHQMAMVYKFSQSQDFAQILLDAVKDWQKAHKPGVAHPEGSCSTAVAKALLSEITRSRTPSTVDRATPVTDCSFWSVRKANDSASEPRVALPERRSLVAMPPVNWAAQQVQAYARAVSYAALIHTLEGHPGLVIKCPARTGEAHLLHKEAKRLSQLPNIATVNFIPMVEGTRALMEWLHPLDIQDLKAAHMERLRSDMVSALQTLHGCGIVHADIHRRNIMVRQNPPSFVLIDLGGTAGESIYPLSLGYGAIGQGGTLDCPPHETGPFPIRAGKGDYHRLAMTLRHEIMDVIQPMLLRADNLSIAKPDPSLLVRGLNALVGDVWAKDRDVTFRTQLVKSRLGVDVSPTWVHQNWSYNVAGLFRVCSLEGYTVETGILDGMDETYKMFALPERIDSLLCRHVLDEEPLDNLKNLWKYIKQQQKRNRIRNKYQQRLCKLSMFQKQKDFPKLKGKASEIKGLCATFVDMWNYFVLDTEEYRKLAVLLKLNKEFEDVLSQYPVSQGYFALPADAARKLVQCEGPARGAGTGTEEPKQEQEGEKRFLELPPLSRAAQDREEPKQEPFLMDHRELEAREEASFKLNVKVHGATMPPASMVDVVEQDPKQEQEVSGNLRLPLNSCPEGVPDSTAHSLWPLHYQVDLIGGDPNMALYRYSGTRQGSMDIQGGMYQSVLTYLLDACKQSSRCMPFCIPRAQHCSANSLLLLKQYEDALGQQHRGCRKIDWNTFPGLDPMVATVLEWGHSLTDDQWAVLPADQKEFKLNVSEWLLNSTRVRCQLWCYSATASGSQRPAEPADPPSGKAAGKGSKGGKSSKGKDRGGKSSWGRGKH</sequence>
<dbReference type="InterPro" id="IPR011009">
    <property type="entry name" value="Kinase-like_dom_sf"/>
</dbReference>
<evidence type="ECO:0000313" key="3">
    <source>
        <dbReference type="Proteomes" id="UP000186817"/>
    </source>
</evidence>
<reference evidence="2 3" key="1">
    <citation type="submission" date="2016-02" db="EMBL/GenBank/DDBJ databases">
        <title>Genome analysis of coral dinoflagellate symbionts highlights evolutionary adaptations to a symbiotic lifestyle.</title>
        <authorList>
            <person name="Aranda M."/>
            <person name="Li Y."/>
            <person name="Liew Y.J."/>
            <person name="Baumgarten S."/>
            <person name="Simakov O."/>
            <person name="Wilson M."/>
            <person name="Piel J."/>
            <person name="Ashoor H."/>
            <person name="Bougouffa S."/>
            <person name="Bajic V.B."/>
            <person name="Ryu T."/>
            <person name="Ravasi T."/>
            <person name="Bayer T."/>
            <person name="Micklem G."/>
            <person name="Kim H."/>
            <person name="Bhak J."/>
            <person name="Lajeunesse T.C."/>
            <person name="Voolstra C.R."/>
        </authorList>
    </citation>
    <scope>NUCLEOTIDE SEQUENCE [LARGE SCALE GENOMIC DNA]</scope>
    <source>
        <strain evidence="2 3">CCMP2467</strain>
    </source>
</reference>
<dbReference type="OrthoDB" id="4062651at2759"/>
<organism evidence="2 3">
    <name type="scientific">Symbiodinium microadriaticum</name>
    <name type="common">Dinoflagellate</name>
    <name type="synonym">Zooxanthella microadriatica</name>
    <dbReference type="NCBI Taxonomy" id="2951"/>
    <lineage>
        <taxon>Eukaryota</taxon>
        <taxon>Sar</taxon>
        <taxon>Alveolata</taxon>
        <taxon>Dinophyceae</taxon>
        <taxon>Suessiales</taxon>
        <taxon>Symbiodiniaceae</taxon>
        <taxon>Symbiodinium</taxon>
    </lineage>
</organism>
<feature type="region of interest" description="Disordered" evidence="1">
    <location>
        <begin position="683"/>
        <end position="723"/>
    </location>
</feature>
<gene>
    <name evidence="2" type="ORF">AK812_SmicGene34249</name>
</gene>
<accession>A0A1Q9CPI4</accession>
<feature type="compositionally biased region" description="Basic and acidic residues" evidence="1">
    <location>
        <begin position="693"/>
        <end position="706"/>
    </location>
</feature>
<evidence type="ECO:0008006" key="4">
    <source>
        <dbReference type="Google" id="ProtNLM"/>
    </source>
</evidence>
<comment type="caution">
    <text evidence="2">The sequence shown here is derived from an EMBL/GenBank/DDBJ whole genome shotgun (WGS) entry which is preliminary data.</text>
</comment>
<keyword evidence="3" id="KW-1185">Reference proteome</keyword>
<dbReference type="Gene3D" id="1.10.510.10">
    <property type="entry name" value="Transferase(Phosphotransferase) domain 1"/>
    <property type="match status" value="1"/>
</dbReference>
<protein>
    <recommendedName>
        <fullName evidence="4">Protein kinase domain-containing protein</fullName>
    </recommendedName>
</protein>
<evidence type="ECO:0000256" key="1">
    <source>
        <dbReference type="SAM" id="MobiDB-lite"/>
    </source>
</evidence>
<name>A0A1Q9CPI4_SYMMI</name>
<dbReference type="AlphaFoldDB" id="A0A1Q9CPI4"/>
<evidence type="ECO:0000313" key="2">
    <source>
        <dbReference type="EMBL" id="OLP84834.1"/>
    </source>
</evidence>
<proteinExistence type="predicted"/>
<dbReference type="Proteomes" id="UP000186817">
    <property type="component" value="Unassembled WGS sequence"/>
</dbReference>